<evidence type="ECO:0000313" key="2">
    <source>
        <dbReference type="EMBL" id="KJZ08503.1"/>
    </source>
</evidence>
<dbReference type="RefSeq" id="WP_046005152.1">
    <property type="nucleotide sequence ID" value="NZ_JXYA01000026.1"/>
</dbReference>
<evidence type="ECO:0000313" key="3">
    <source>
        <dbReference type="Proteomes" id="UP000033452"/>
    </source>
</evidence>
<feature type="signal peptide" evidence="1">
    <location>
        <begin position="1"/>
        <end position="20"/>
    </location>
</feature>
<proteinExistence type="predicted"/>
<evidence type="ECO:0008006" key="4">
    <source>
        <dbReference type="Google" id="ProtNLM"/>
    </source>
</evidence>
<keyword evidence="3" id="KW-1185">Reference proteome</keyword>
<comment type="caution">
    <text evidence="2">The sequence shown here is derived from an EMBL/GenBank/DDBJ whole genome shotgun (WGS) entry which is preliminary data.</text>
</comment>
<dbReference type="OrthoDB" id="5901060at2"/>
<dbReference type="Proteomes" id="UP000033452">
    <property type="component" value="Unassembled WGS sequence"/>
</dbReference>
<organism evidence="2 3">
    <name type="scientific">Pseudoalteromonas rubra</name>
    <dbReference type="NCBI Taxonomy" id="43658"/>
    <lineage>
        <taxon>Bacteria</taxon>
        <taxon>Pseudomonadati</taxon>
        <taxon>Pseudomonadota</taxon>
        <taxon>Gammaproteobacteria</taxon>
        <taxon>Alteromonadales</taxon>
        <taxon>Pseudoalteromonadaceae</taxon>
        <taxon>Pseudoalteromonas</taxon>
    </lineage>
</organism>
<keyword evidence="1" id="KW-0732">Signal</keyword>
<dbReference type="EMBL" id="JXYA01000026">
    <property type="protein sequence ID" value="KJZ08503.1"/>
    <property type="molecule type" value="Genomic_DNA"/>
</dbReference>
<name>A0A0F4QLD3_9GAMM</name>
<dbReference type="PATRIC" id="fig|43658.5.peg.2459"/>
<feature type="chain" id="PRO_5002475681" description="Peptidase C-terminal archaeal/bacterial domain-containing protein" evidence="1">
    <location>
        <begin position="21"/>
        <end position="456"/>
    </location>
</feature>
<protein>
    <recommendedName>
        <fullName evidence="4">Peptidase C-terminal archaeal/bacterial domain-containing protein</fullName>
    </recommendedName>
</protein>
<evidence type="ECO:0000256" key="1">
    <source>
        <dbReference type="SAM" id="SignalP"/>
    </source>
</evidence>
<sequence length="456" mass="49571">MKKFTMTGIVLALSPMLSVASSDLPLPSGFSDSLERGNTVIHSNRQLITKSEMRAASATAFAETDQQTTAITLRCPTTLNINTSYPLGGAQTGGSDCFHFKLNNPSKLYAFVTAQNAQTNVNLTLIRHNPDDTLTVIGASSNEGGLDELITTVSQAGDYYWLLEYVQADGGEFNFGVMTSESIDSNELNDTIAESTILPDQLNKVVGNLDSILDVDHYAFEAKRGQEVLLKFLDPGNTGEFVLEHLEAGAWVEVPLAKGKLITPAQAGEYQIVRVRPNYSLPNNPASAYQLTLGSNVASFSQHSIEGESNVLRVPYAAQSSPYMTTQAYQKLKWNVTLQDSKGHPVPGGQALLFLWRDYYNRTTSNFELTPAVADAQGKISQVIDLGRCVSGNGEALHTEYSGGYTNEWYSQYQIGAWRVEIPSGLEGSIGIGGNRHPIVTLGHICDQDLLSSTRQ</sequence>
<reference evidence="2 3" key="1">
    <citation type="journal article" date="2015" name="BMC Genomics">
        <title>Genome mining reveals unlocked bioactive potential of marine Gram-negative bacteria.</title>
        <authorList>
            <person name="Machado H."/>
            <person name="Sonnenschein E.C."/>
            <person name="Melchiorsen J."/>
            <person name="Gram L."/>
        </authorList>
    </citation>
    <scope>NUCLEOTIDE SEQUENCE [LARGE SCALE GENOMIC DNA]</scope>
    <source>
        <strain evidence="2 3">S2471</strain>
    </source>
</reference>
<dbReference type="Gene3D" id="2.60.120.380">
    <property type="match status" value="1"/>
</dbReference>
<dbReference type="AlphaFoldDB" id="A0A0F4QLD3"/>
<accession>A0A0F4QLD3</accession>
<gene>
    <name evidence="2" type="ORF">TW77_11630</name>
</gene>